<dbReference type="Pfam" id="PF00646">
    <property type="entry name" value="F-box"/>
    <property type="match status" value="1"/>
</dbReference>
<evidence type="ECO:0000313" key="3">
    <source>
        <dbReference type="EMBL" id="PRW60686.1"/>
    </source>
</evidence>
<dbReference type="Gene3D" id="3.80.10.10">
    <property type="entry name" value="Ribonuclease Inhibitor"/>
    <property type="match status" value="1"/>
</dbReference>
<evidence type="ECO:0000313" key="4">
    <source>
        <dbReference type="Proteomes" id="UP000239899"/>
    </source>
</evidence>
<evidence type="ECO:0000259" key="2">
    <source>
        <dbReference type="Pfam" id="PF00646"/>
    </source>
</evidence>
<keyword evidence="4" id="KW-1185">Reference proteome</keyword>
<accession>A0A2P6U2Z6</accession>
<dbReference type="Proteomes" id="UP000239899">
    <property type="component" value="Unassembled WGS sequence"/>
</dbReference>
<evidence type="ECO:0000256" key="1">
    <source>
        <dbReference type="ARBA" id="ARBA00004430"/>
    </source>
</evidence>
<organism evidence="3 4">
    <name type="scientific">Chlorella sorokiniana</name>
    <name type="common">Freshwater green alga</name>
    <dbReference type="NCBI Taxonomy" id="3076"/>
    <lineage>
        <taxon>Eukaryota</taxon>
        <taxon>Viridiplantae</taxon>
        <taxon>Chlorophyta</taxon>
        <taxon>core chlorophytes</taxon>
        <taxon>Trebouxiophyceae</taxon>
        <taxon>Chlorellales</taxon>
        <taxon>Chlorellaceae</taxon>
        <taxon>Chlorella clade</taxon>
        <taxon>Chlorella</taxon>
    </lineage>
</organism>
<dbReference type="EMBL" id="LHPG02000002">
    <property type="protein sequence ID" value="PRW60686.1"/>
    <property type="molecule type" value="Genomic_DNA"/>
</dbReference>
<comment type="subcellular location">
    <subcellularLocation>
        <location evidence="1">Cytoplasm</location>
        <location evidence="1">Cytoskeleton</location>
        <location evidence="1">Cilium axoneme</location>
    </subcellularLocation>
</comment>
<dbReference type="InterPro" id="IPR001810">
    <property type="entry name" value="F-box_dom"/>
</dbReference>
<feature type="domain" description="F-box" evidence="2">
    <location>
        <begin position="4"/>
        <end position="41"/>
    </location>
</feature>
<sequence>MASLLSLSDDALLAVLESLSLIERHSVLALVCRRFRRLVNGSARLHATVDLCIGPERSKWPDDKKEEQRVWQQQLARIDSLVAWLAHHAAGSVRQLRLAAPGPFYQPASEAKQVATAVEALVLQTSRPACGISSGLTALALADQAAFCPVAPPTVAALSSLQRLMLMSKEQLEWCLPAVALPQLQQLVLMGQPLVVPPAAHFPPSLTCLRLGSGYGPVGGVAVPPQVQQLTGLHTLGLYEVELDTDAVLPASLRQLELSDVGYTHLNLTRLTTLESLMVKEMVDGAWGAVADDLLVQAASMRSLHALAWLWSYDSLQLPAGPLIGQLERLVINTKSVANNTAALAAATRLHTLGINFDGLYDHDRHGPGIWLDALHLPPLLPALRTLALGGTDACLSTVVQAIVGLQRRLPHLEISCHFGDSAEWDAEWCLLARCGFQAPWLEASFKDFIV</sequence>
<reference evidence="3 4" key="1">
    <citation type="journal article" date="2018" name="Plant J.">
        <title>Genome sequences of Chlorella sorokiniana UTEX 1602 and Micractinium conductrix SAG 241.80: implications to maltose excretion by a green alga.</title>
        <authorList>
            <person name="Arriola M.B."/>
            <person name="Velmurugan N."/>
            <person name="Zhang Y."/>
            <person name="Plunkett M.H."/>
            <person name="Hondzo H."/>
            <person name="Barney B.M."/>
        </authorList>
    </citation>
    <scope>NUCLEOTIDE SEQUENCE [LARGE SCALE GENOMIC DNA]</scope>
    <source>
        <strain evidence="4">UTEX 1602</strain>
    </source>
</reference>
<dbReference type="AlphaFoldDB" id="A0A2P6U2Z6"/>
<proteinExistence type="predicted"/>
<name>A0A2P6U2Z6_CHLSO</name>
<dbReference type="SUPFAM" id="SSF52058">
    <property type="entry name" value="L domain-like"/>
    <property type="match status" value="1"/>
</dbReference>
<dbReference type="InterPro" id="IPR032675">
    <property type="entry name" value="LRR_dom_sf"/>
</dbReference>
<comment type="caution">
    <text evidence="3">The sequence shown here is derived from an EMBL/GenBank/DDBJ whole genome shotgun (WGS) entry which is preliminary data.</text>
</comment>
<protein>
    <submittedName>
        <fullName evidence="3">Nuclear factor related to kappa-B-binding isoform X1</fullName>
    </submittedName>
</protein>
<dbReference type="GO" id="GO:0005930">
    <property type="term" value="C:axoneme"/>
    <property type="evidence" value="ECO:0007669"/>
    <property type="project" value="UniProtKB-SubCell"/>
</dbReference>
<gene>
    <name evidence="3" type="ORF">C2E21_1058</name>
</gene>